<name>A0A8H2QRH7_9FIRM</name>
<dbReference type="SUPFAM" id="SSF52172">
    <property type="entry name" value="CheY-like"/>
    <property type="match status" value="1"/>
</dbReference>
<dbReference type="GO" id="GO:0032993">
    <property type="term" value="C:protein-DNA complex"/>
    <property type="evidence" value="ECO:0007669"/>
    <property type="project" value="TreeGrafter"/>
</dbReference>
<dbReference type="AlphaFoldDB" id="A0A8H2QRH7"/>
<dbReference type="InterPro" id="IPR001789">
    <property type="entry name" value="Sig_transdc_resp-reg_receiver"/>
</dbReference>
<dbReference type="GO" id="GO:0000156">
    <property type="term" value="F:phosphorelay response regulator activity"/>
    <property type="evidence" value="ECO:0007669"/>
    <property type="project" value="TreeGrafter"/>
</dbReference>
<sequence length="266" mass="31361">MKYIVLDDEPLAANYLADLVRENDPKAEVTVETNPLKGLDLAKREEFHVYFIDIQMPGLNGVDFAKELKKIYPRSNFIFVTGYDDYMRNAFDLDASDYIMKPASSDQVGHAIQNLRYQPEDIKEDSEKRVKITCFGNFDILIDERPVKFKFDKTKELLAFLVHRRGARTSNREIMAHLWEDEGHDSYFRMLKKDLRDCLQDLACQDLIYTERGYMSLAHPDWIQCDYFSWLEDKEAGADLYHGEYMAQYSWAEEVNSLLEQEKYYF</sequence>
<keyword evidence="1" id="KW-0805">Transcription regulation</keyword>
<dbReference type="GO" id="GO:0006355">
    <property type="term" value="P:regulation of DNA-templated transcription"/>
    <property type="evidence" value="ECO:0007669"/>
    <property type="project" value="InterPro"/>
</dbReference>
<dbReference type="Gene3D" id="1.10.10.10">
    <property type="entry name" value="Winged helix-like DNA-binding domain superfamily/Winged helix DNA-binding domain"/>
    <property type="match status" value="1"/>
</dbReference>
<dbReference type="GO" id="GO:0005829">
    <property type="term" value="C:cytosol"/>
    <property type="evidence" value="ECO:0007669"/>
    <property type="project" value="TreeGrafter"/>
</dbReference>
<dbReference type="PANTHER" id="PTHR48111:SF69">
    <property type="entry name" value="RESPONSE REGULATOR RECEIVER"/>
    <property type="match status" value="1"/>
</dbReference>
<reference evidence="6 7" key="1">
    <citation type="submission" date="2019-02" db="EMBL/GenBank/DDBJ databases">
        <authorList>
            <consortium name="Pathogen Informatics"/>
        </authorList>
    </citation>
    <scope>NUCLEOTIDE SEQUENCE [LARGE SCALE GENOMIC DNA]</scope>
    <source>
        <strain evidence="6 7">3012STDY7089603</strain>
    </source>
</reference>
<dbReference type="InterPro" id="IPR011006">
    <property type="entry name" value="CheY-like_superfamily"/>
</dbReference>
<organism evidence="6 7">
    <name type="scientific">Urinicoccus massiliensis</name>
    <dbReference type="NCBI Taxonomy" id="1723382"/>
    <lineage>
        <taxon>Bacteria</taxon>
        <taxon>Bacillati</taxon>
        <taxon>Bacillota</taxon>
        <taxon>Tissierellia</taxon>
        <taxon>Tissierellales</taxon>
        <taxon>Peptoniphilaceae</taxon>
        <taxon>Urinicoccus</taxon>
    </lineage>
</organism>
<evidence type="ECO:0000256" key="4">
    <source>
        <dbReference type="PROSITE-ProRule" id="PRU00169"/>
    </source>
</evidence>
<dbReference type="RefSeq" id="WP_131748306.1">
    <property type="nucleotide sequence ID" value="NZ_CAACYI010000001.1"/>
</dbReference>
<dbReference type="PANTHER" id="PTHR48111">
    <property type="entry name" value="REGULATOR OF RPOS"/>
    <property type="match status" value="1"/>
</dbReference>
<dbReference type="Pfam" id="PF00072">
    <property type="entry name" value="Response_reg"/>
    <property type="match status" value="1"/>
</dbReference>
<feature type="modified residue" description="4-aspartylphosphate" evidence="4">
    <location>
        <position position="53"/>
    </location>
</feature>
<feature type="domain" description="Response regulatory" evidence="5">
    <location>
        <begin position="2"/>
        <end position="116"/>
    </location>
</feature>
<evidence type="ECO:0000256" key="2">
    <source>
        <dbReference type="ARBA" id="ARBA00023125"/>
    </source>
</evidence>
<gene>
    <name evidence="6" type="primary">lytR</name>
    <name evidence="6" type="ORF">NCTC13150_00374</name>
</gene>
<dbReference type="PROSITE" id="PS50110">
    <property type="entry name" value="RESPONSE_REGULATORY"/>
    <property type="match status" value="1"/>
</dbReference>
<keyword evidence="2" id="KW-0238">DNA-binding</keyword>
<keyword evidence="4" id="KW-0597">Phosphoprotein</keyword>
<dbReference type="EMBL" id="CAACYI010000001">
    <property type="protein sequence ID" value="VFB15866.1"/>
    <property type="molecule type" value="Genomic_DNA"/>
</dbReference>
<dbReference type="InterPro" id="IPR036388">
    <property type="entry name" value="WH-like_DNA-bd_sf"/>
</dbReference>
<dbReference type="Proteomes" id="UP000377798">
    <property type="component" value="Unassembled WGS sequence"/>
</dbReference>
<dbReference type="SUPFAM" id="SSF46894">
    <property type="entry name" value="C-terminal effector domain of the bipartite response regulators"/>
    <property type="match status" value="1"/>
</dbReference>
<comment type="caution">
    <text evidence="6">The sequence shown here is derived from an EMBL/GenBank/DDBJ whole genome shotgun (WGS) entry which is preliminary data.</text>
</comment>
<dbReference type="Gene3D" id="3.40.50.2300">
    <property type="match status" value="1"/>
</dbReference>
<proteinExistence type="predicted"/>
<accession>A0A8H2QRH7</accession>
<evidence type="ECO:0000256" key="3">
    <source>
        <dbReference type="ARBA" id="ARBA00023163"/>
    </source>
</evidence>
<evidence type="ECO:0000313" key="7">
    <source>
        <dbReference type="Proteomes" id="UP000377798"/>
    </source>
</evidence>
<dbReference type="SMART" id="SM00448">
    <property type="entry name" value="REC"/>
    <property type="match status" value="1"/>
</dbReference>
<keyword evidence="7" id="KW-1185">Reference proteome</keyword>
<evidence type="ECO:0000256" key="1">
    <source>
        <dbReference type="ARBA" id="ARBA00023015"/>
    </source>
</evidence>
<dbReference type="GO" id="GO:0000976">
    <property type="term" value="F:transcription cis-regulatory region binding"/>
    <property type="evidence" value="ECO:0007669"/>
    <property type="project" value="TreeGrafter"/>
</dbReference>
<protein>
    <submittedName>
        <fullName evidence="6">Sensory transduction protein lytR</fullName>
    </submittedName>
</protein>
<dbReference type="InterPro" id="IPR039420">
    <property type="entry name" value="WalR-like"/>
</dbReference>
<keyword evidence="3" id="KW-0804">Transcription</keyword>
<evidence type="ECO:0000259" key="5">
    <source>
        <dbReference type="PROSITE" id="PS50110"/>
    </source>
</evidence>
<evidence type="ECO:0000313" key="6">
    <source>
        <dbReference type="EMBL" id="VFB15866.1"/>
    </source>
</evidence>
<dbReference type="InterPro" id="IPR016032">
    <property type="entry name" value="Sig_transdc_resp-reg_C-effctor"/>
</dbReference>